<dbReference type="Pfam" id="PF13476">
    <property type="entry name" value="AAA_23"/>
    <property type="match status" value="1"/>
</dbReference>
<sequence length="688" mass="79271">MKIKSIKLHNFMRYKGDNKLIFSTDEEKNVTVVLGDNTFGKTTLAQAFRWALYERLNDTSYTKIRDVVLLNNEVAAEMSVSQVREVFVEIVIENDAEEVEFVRKAFFNRKNGNHDDISVKQIGQTQLTMKIKKDGIWSDAINNFGGNIDSKKYKAGCVQEKIENMLPENLSNYFFFDGERWNNLKSRTSDIKSSVDTILGVSGLVEIMNHLKDNRTSVTKKLREKLKGIGGEYERLQREIQNLEESIAEYEKNIIDTQSAIETTERTYESTQKTLNDNRKVEEDQKELRYLETDIERYEKFKADYYADIVKELSNSAKFFASTFLTEFEKLLNKVDLEGKDIPGVTVDTLEYLLESGECLCGTKLTEGSEAYETMIKLKKQVPPEMLGGAAGNLKAILENWLNETHELRETVLKKANDFDVAQETIDEKVREKERLEKKVDRKTNLGPVRLQNKQAKERLSSLRRQKATYELRLEDAKKNKTKKEAQIDTVAIHDKQNAQVYRCLAYADAMYAKAAQLANQRKNTTITDLNEIIGENFQRMFNDHEKYAKLGNDYKIHVFYHQVGNMTNYEEENLSNGETIAINFVFIVSILELARRYRNLEKSDEEYGMENAILGLPLVLDGPFSALSNENTTLVANRLPQFAEQVIVFMLDKDWEASGLEKYTLPEFCYRVNKEPSSNSSSLEQNL</sequence>
<evidence type="ECO:0000259" key="2">
    <source>
        <dbReference type="Pfam" id="PF13476"/>
    </source>
</evidence>
<dbReference type="SUPFAM" id="SSF52540">
    <property type="entry name" value="P-loop containing nucleoside triphosphate hydrolases"/>
    <property type="match status" value="2"/>
</dbReference>
<feature type="domain" description="Rad50/SbcC-type AAA" evidence="2">
    <location>
        <begin position="5"/>
        <end position="253"/>
    </location>
</feature>
<feature type="coiled-coil region" evidence="1">
    <location>
        <begin position="419"/>
        <end position="487"/>
    </location>
</feature>
<accession>A0A9X5H6B7</accession>
<organism evidence="3 4">
    <name type="scientific">Schaedlerella arabinosiphila</name>
    <dbReference type="NCBI Taxonomy" id="2044587"/>
    <lineage>
        <taxon>Bacteria</taxon>
        <taxon>Bacillati</taxon>
        <taxon>Bacillota</taxon>
        <taxon>Clostridia</taxon>
        <taxon>Lachnospirales</taxon>
        <taxon>Lachnospiraceae</taxon>
        <taxon>Schaedlerella</taxon>
    </lineage>
</organism>
<proteinExistence type="predicted"/>
<evidence type="ECO:0000256" key="1">
    <source>
        <dbReference type="SAM" id="Coils"/>
    </source>
</evidence>
<dbReference type="GO" id="GO:0016887">
    <property type="term" value="F:ATP hydrolysis activity"/>
    <property type="evidence" value="ECO:0007669"/>
    <property type="project" value="InterPro"/>
</dbReference>
<protein>
    <submittedName>
        <fullName evidence="3">AAA family ATPase</fullName>
    </submittedName>
</protein>
<dbReference type="GO" id="GO:0006302">
    <property type="term" value="P:double-strand break repair"/>
    <property type="evidence" value="ECO:0007669"/>
    <property type="project" value="InterPro"/>
</dbReference>
<dbReference type="RefSeq" id="WP_004074594.1">
    <property type="nucleotide sequence ID" value="NZ_VIRB01000072.1"/>
</dbReference>
<name>A0A9X5H6B7_9FIRM</name>
<dbReference type="InterPro" id="IPR038729">
    <property type="entry name" value="Rad50/SbcC_AAA"/>
</dbReference>
<keyword evidence="1" id="KW-0175">Coiled coil</keyword>
<dbReference type="Proteomes" id="UP000474104">
    <property type="component" value="Unassembled WGS sequence"/>
</dbReference>
<evidence type="ECO:0000313" key="3">
    <source>
        <dbReference type="EMBL" id="NDO69354.1"/>
    </source>
</evidence>
<feature type="coiled-coil region" evidence="1">
    <location>
        <begin position="219"/>
        <end position="267"/>
    </location>
</feature>
<dbReference type="AlphaFoldDB" id="A0A9X5H6B7"/>
<gene>
    <name evidence="3" type="ORF">FMM80_11990</name>
</gene>
<dbReference type="EMBL" id="VIRB01000072">
    <property type="protein sequence ID" value="NDO69354.1"/>
    <property type="molecule type" value="Genomic_DNA"/>
</dbReference>
<dbReference type="InterPro" id="IPR027417">
    <property type="entry name" value="P-loop_NTPase"/>
</dbReference>
<comment type="caution">
    <text evidence="3">The sequence shown here is derived from an EMBL/GenBank/DDBJ whole genome shotgun (WGS) entry which is preliminary data.</text>
</comment>
<dbReference type="OrthoDB" id="9795626at2"/>
<reference evidence="3 4" key="1">
    <citation type="submission" date="2019-07" db="EMBL/GenBank/DDBJ databases">
        <title>Draft genome sequences of 15 bacterial species constituting the stable defined intestinal microbiota of the GM15 gnotobiotic mouse model.</title>
        <authorList>
            <person name="Elie C."/>
            <person name="Mathieu A."/>
            <person name="Saliou A."/>
            <person name="Darnaud M."/>
            <person name="Leulier F."/>
            <person name="Tamellini A."/>
        </authorList>
    </citation>
    <scope>NUCLEOTIDE SEQUENCE [LARGE SCALE GENOMIC DNA]</scope>
    <source>
        <strain evidence="4">ASF 502</strain>
    </source>
</reference>
<dbReference type="Gene3D" id="1.10.287.1490">
    <property type="match status" value="1"/>
</dbReference>
<dbReference type="Gene3D" id="3.40.50.300">
    <property type="entry name" value="P-loop containing nucleotide triphosphate hydrolases"/>
    <property type="match status" value="2"/>
</dbReference>
<evidence type="ECO:0000313" key="4">
    <source>
        <dbReference type="Proteomes" id="UP000474104"/>
    </source>
</evidence>